<dbReference type="PANTHER" id="PTHR47660">
    <property type="entry name" value="TRANSCRIPTION FACTOR WITH C2H2 AND ZN(2)-CYS(6) DNA BINDING DOMAIN (EUROFUNG)-RELATED-RELATED"/>
    <property type="match status" value="1"/>
</dbReference>
<protein>
    <submittedName>
        <fullName evidence="8">Rhinocladiella mackenziei CBS 650.93 unplaced genomic scaffold supercont1.1, whole genome shotgun sequence</fullName>
    </submittedName>
</protein>
<evidence type="ECO:0000313" key="8">
    <source>
        <dbReference type="EMBL" id="KIX09179.1"/>
    </source>
</evidence>
<dbReference type="RefSeq" id="XP_013276315.1">
    <property type="nucleotide sequence ID" value="XM_013420861.1"/>
</dbReference>
<dbReference type="PROSITE" id="PS50048">
    <property type="entry name" value="ZN2_CY6_FUNGAL_2"/>
    <property type="match status" value="1"/>
</dbReference>
<evidence type="ECO:0000256" key="3">
    <source>
        <dbReference type="ARBA" id="ARBA00023015"/>
    </source>
</evidence>
<dbReference type="Pfam" id="PF00172">
    <property type="entry name" value="Zn_clus"/>
    <property type="match status" value="1"/>
</dbReference>
<keyword evidence="4" id="KW-0238">DNA-binding</keyword>
<name>A0A0D2IT26_9EURO</name>
<evidence type="ECO:0000259" key="7">
    <source>
        <dbReference type="PROSITE" id="PS50048"/>
    </source>
</evidence>
<keyword evidence="9" id="KW-1185">Reference proteome</keyword>
<dbReference type="OrthoDB" id="4160768at2759"/>
<dbReference type="CDD" id="cd00067">
    <property type="entry name" value="GAL4"/>
    <property type="match status" value="1"/>
</dbReference>
<dbReference type="GO" id="GO:0003677">
    <property type="term" value="F:DNA binding"/>
    <property type="evidence" value="ECO:0007669"/>
    <property type="project" value="UniProtKB-KW"/>
</dbReference>
<dbReference type="VEuPathDB" id="FungiDB:Z518_00258"/>
<evidence type="ECO:0000256" key="1">
    <source>
        <dbReference type="ARBA" id="ARBA00022723"/>
    </source>
</evidence>
<dbReference type="HOGENOM" id="CLU_024655_0_0_1"/>
<dbReference type="STRING" id="1442369.A0A0D2IT26"/>
<evidence type="ECO:0000256" key="2">
    <source>
        <dbReference type="ARBA" id="ARBA00022833"/>
    </source>
</evidence>
<dbReference type="GO" id="GO:0000981">
    <property type="term" value="F:DNA-binding transcription factor activity, RNA polymerase II-specific"/>
    <property type="evidence" value="ECO:0007669"/>
    <property type="project" value="InterPro"/>
</dbReference>
<keyword evidence="5" id="KW-0804">Transcription</keyword>
<reference evidence="8 9" key="1">
    <citation type="submission" date="2015-01" db="EMBL/GenBank/DDBJ databases">
        <title>The Genome Sequence of Rhinocladiella mackenzie CBS 650.93.</title>
        <authorList>
            <consortium name="The Broad Institute Genomics Platform"/>
            <person name="Cuomo C."/>
            <person name="de Hoog S."/>
            <person name="Gorbushina A."/>
            <person name="Stielow B."/>
            <person name="Teixiera M."/>
            <person name="Abouelleil A."/>
            <person name="Chapman S.B."/>
            <person name="Priest M."/>
            <person name="Young S.K."/>
            <person name="Wortman J."/>
            <person name="Nusbaum C."/>
            <person name="Birren B."/>
        </authorList>
    </citation>
    <scope>NUCLEOTIDE SEQUENCE [LARGE SCALE GENOMIC DNA]</scope>
    <source>
        <strain evidence="8 9">CBS 650.93</strain>
    </source>
</reference>
<keyword evidence="3" id="KW-0805">Transcription regulation</keyword>
<dbReference type="GO" id="GO:0008270">
    <property type="term" value="F:zinc ion binding"/>
    <property type="evidence" value="ECO:0007669"/>
    <property type="project" value="InterPro"/>
</dbReference>
<dbReference type="AlphaFoldDB" id="A0A0D2IT26"/>
<keyword evidence="2" id="KW-0862">Zinc</keyword>
<feature type="domain" description="Zn(2)-C6 fungal-type" evidence="7">
    <location>
        <begin position="9"/>
        <end position="39"/>
    </location>
</feature>
<dbReference type="Gene3D" id="4.10.240.10">
    <property type="entry name" value="Zn(2)-C6 fungal-type DNA-binding domain"/>
    <property type="match status" value="1"/>
</dbReference>
<evidence type="ECO:0000313" key="9">
    <source>
        <dbReference type="Proteomes" id="UP000053617"/>
    </source>
</evidence>
<dbReference type="EMBL" id="KN847475">
    <property type="protein sequence ID" value="KIX09179.1"/>
    <property type="molecule type" value="Genomic_DNA"/>
</dbReference>
<dbReference type="InterPro" id="IPR001138">
    <property type="entry name" value="Zn2Cys6_DnaBD"/>
</dbReference>
<dbReference type="SUPFAM" id="SSF57701">
    <property type="entry name" value="Zn2/Cys6 DNA-binding domain"/>
    <property type="match status" value="1"/>
</dbReference>
<evidence type="ECO:0000256" key="6">
    <source>
        <dbReference type="ARBA" id="ARBA00023242"/>
    </source>
</evidence>
<evidence type="ECO:0000256" key="4">
    <source>
        <dbReference type="ARBA" id="ARBA00023125"/>
    </source>
</evidence>
<keyword evidence="1" id="KW-0479">Metal-binding</keyword>
<sequence>MPAIPRQKACIACAESKRRCDKQLPECRRCLRKDIHCVYPQPKSRRRYPLAYESQAERLVPAQNATDNNARGSSLDFADWDAIDFTELDFSLPDVTTAEVPTLPAPSTGALAGSIVPDNRNLSNMPHPWFLQDETWVMQQNNQEPACSIDLELERFIDAVEAMLQLWVKNGYNGFIHRRLYEEGMPTCLQDAFTTLATYNGRFPAVKRTILQIAEERSCALTSQSLPTACGTQGILGHLARVQSLFIYVFIRLFDGSVRARAAAERQLQKLRSWVKQMWEAVIRYREGDSYGDHRFLQWTANVFDREYDTVSELWRLWILTESVRRSQLIIDTVTNVYPTMTKGRAYCTGAAMFTARRGLWDAESAVEWFELSCAKAPLLVSPLQPEALISQHTAEDLDDFARVVWICVIGTEKLQCWIDRSSRTSRTCLTVG</sequence>
<proteinExistence type="predicted"/>
<dbReference type="SMART" id="SM00066">
    <property type="entry name" value="GAL4"/>
    <property type="match status" value="1"/>
</dbReference>
<dbReference type="Proteomes" id="UP000053617">
    <property type="component" value="Unassembled WGS sequence"/>
</dbReference>
<evidence type="ECO:0000256" key="5">
    <source>
        <dbReference type="ARBA" id="ARBA00023163"/>
    </source>
</evidence>
<dbReference type="GeneID" id="25288329"/>
<organism evidence="8 9">
    <name type="scientific">Rhinocladiella mackenziei CBS 650.93</name>
    <dbReference type="NCBI Taxonomy" id="1442369"/>
    <lineage>
        <taxon>Eukaryota</taxon>
        <taxon>Fungi</taxon>
        <taxon>Dikarya</taxon>
        <taxon>Ascomycota</taxon>
        <taxon>Pezizomycotina</taxon>
        <taxon>Eurotiomycetes</taxon>
        <taxon>Chaetothyriomycetidae</taxon>
        <taxon>Chaetothyriales</taxon>
        <taxon>Herpotrichiellaceae</taxon>
        <taxon>Rhinocladiella</taxon>
    </lineage>
</organism>
<gene>
    <name evidence="8" type="ORF">Z518_00258</name>
</gene>
<keyword evidence="6" id="KW-0539">Nucleus</keyword>
<accession>A0A0D2IT26</accession>
<dbReference type="PROSITE" id="PS00463">
    <property type="entry name" value="ZN2_CY6_FUNGAL_1"/>
    <property type="match status" value="1"/>
</dbReference>
<dbReference type="InterPro" id="IPR036864">
    <property type="entry name" value="Zn2-C6_fun-type_DNA-bd_sf"/>
</dbReference>